<organism evidence="11">
    <name type="scientific">bioreactor metagenome</name>
    <dbReference type="NCBI Taxonomy" id="1076179"/>
    <lineage>
        <taxon>unclassified sequences</taxon>
        <taxon>metagenomes</taxon>
        <taxon>ecological metagenomes</taxon>
    </lineage>
</organism>
<evidence type="ECO:0000256" key="1">
    <source>
        <dbReference type="ARBA" id="ARBA00004791"/>
    </source>
</evidence>
<gene>
    <name evidence="11" type="primary">pyrH_20</name>
    <name evidence="11" type="ORF">SDC9_78454</name>
</gene>
<evidence type="ECO:0000256" key="5">
    <source>
        <dbReference type="ARBA" id="ARBA00022741"/>
    </source>
</evidence>
<evidence type="ECO:0000256" key="9">
    <source>
        <dbReference type="ARBA" id="ARBA00032092"/>
    </source>
</evidence>
<evidence type="ECO:0000256" key="4">
    <source>
        <dbReference type="ARBA" id="ARBA00022679"/>
    </source>
</evidence>
<proteinExistence type="inferred from homology"/>
<dbReference type="GO" id="GO:0006225">
    <property type="term" value="P:UDP biosynthetic process"/>
    <property type="evidence" value="ECO:0007669"/>
    <property type="project" value="TreeGrafter"/>
</dbReference>
<keyword evidence="8" id="KW-0665">Pyrimidine biosynthesis</keyword>
<comment type="pathway">
    <text evidence="1">Pyrimidine metabolism; CTP biosynthesis via de novo pathway; UDP from UMP (UMPK route): step 1/1.</text>
</comment>
<dbReference type="InterPro" id="IPR036393">
    <property type="entry name" value="AceGlu_kinase-like_sf"/>
</dbReference>
<accession>A0A644YUA9</accession>
<dbReference type="GO" id="GO:0005524">
    <property type="term" value="F:ATP binding"/>
    <property type="evidence" value="ECO:0007669"/>
    <property type="project" value="UniProtKB-KW"/>
</dbReference>
<name>A0A644YUA9_9ZZZZ</name>
<dbReference type="GO" id="GO:0033862">
    <property type="term" value="F:UMP kinase activity"/>
    <property type="evidence" value="ECO:0007669"/>
    <property type="project" value="UniProtKB-EC"/>
</dbReference>
<dbReference type="PANTHER" id="PTHR42833">
    <property type="entry name" value="URIDYLATE KINASE"/>
    <property type="match status" value="1"/>
</dbReference>
<dbReference type="SUPFAM" id="SSF53633">
    <property type="entry name" value="Carbamate kinase-like"/>
    <property type="match status" value="1"/>
</dbReference>
<keyword evidence="4 11" id="KW-0808">Transferase</keyword>
<sequence length="164" mass="17413">MGMLATVINSIGLSLSLKGLGVDAVVYSATPMEPFANYYVRDSALALLERGGVAIIAGGTGNPFFTTDSASALRAVELSADILLKGTRVDGVYDSDPEKNRDAVKYHSLTYDKALADNLKVMDMTAFALCKENKMPIGVFNMNTAGNLLRIVKGESIGTIISTQ</sequence>
<evidence type="ECO:0000256" key="8">
    <source>
        <dbReference type="ARBA" id="ARBA00022975"/>
    </source>
</evidence>
<dbReference type="AlphaFoldDB" id="A0A644YUA9"/>
<dbReference type="EMBL" id="VSSQ01006207">
    <property type="protein sequence ID" value="MPM31897.1"/>
    <property type="molecule type" value="Genomic_DNA"/>
</dbReference>
<keyword evidence="6 11" id="KW-0418">Kinase</keyword>
<dbReference type="Pfam" id="PF00696">
    <property type="entry name" value="AA_kinase"/>
    <property type="match status" value="1"/>
</dbReference>
<evidence type="ECO:0000256" key="7">
    <source>
        <dbReference type="ARBA" id="ARBA00022840"/>
    </source>
</evidence>
<keyword evidence="7" id="KW-0067">ATP-binding</keyword>
<dbReference type="EC" id="2.7.4.22" evidence="3"/>
<evidence type="ECO:0000256" key="6">
    <source>
        <dbReference type="ARBA" id="ARBA00022777"/>
    </source>
</evidence>
<feature type="domain" description="Aspartate/glutamate/uridylate kinase" evidence="10">
    <location>
        <begin position="1"/>
        <end position="141"/>
    </location>
</feature>
<protein>
    <recommendedName>
        <fullName evidence="3">UMP kinase</fullName>
        <ecNumber evidence="3">2.7.4.22</ecNumber>
    </recommendedName>
    <alternativeName>
        <fullName evidence="9">Uridine monophosphate kinase</fullName>
    </alternativeName>
</protein>
<dbReference type="InterPro" id="IPR001048">
    <property type="entry name" value="Asp/Glu/Uridylate_kinase"/>
</dbReference>
<evidence type="ECO:0000313" key="11">
    <source>
        <dbReference type="EMBL" id="MPM31897.1"/>
    </source>
</evidence>
<evidence type="ECO:0000256" key="3">
    <source>
        <dbReference type="ARBA" id="ARBA00012899"/>
    </source>
</evidence>
<dbReference type="Gene3D" id="3.40.1160.10">
    <property type="entry name" value="Acetylglutamate kinase-like"/>
    <property type="match status" value="1"/>
</dbReference>
<dbReference type="PANTHER" id="PTHR42833:SF4">
    <property type="entry name" value="URIDYLATE KINASE PUMPKIN, CHLOROPLASTIC"/>
    <property type="match status" value="1"/>
</dbReference>
<comment type="caution">
    <text evidence="11">The sequence shown here is derived from an EMBL/GenBank/DDBJ whole genome shotgun (WGS) entry which is preliminary data.</text>
</comment>
<evidence type="ECO:0000256" key="2">
    <source>
        <dbReference type="ARBA" id="ARBA00007614"/>
    </source>
</evidence>
<reference evidence="11" key="1">
    <citation type="submission" date="2019-08" db="EMBL/GenBank/DDBJ databases">
        <authorList>
            <person name="Kucharzyk K."/>
            <person name="Murdoch R.W."/>
            <person name="Higgins S."/>
            <person name="Loffler F."/>
        </authorList>
    </citation>
    <scope>NUCLEOTIDE SEQUENCE</scope>
</reference>
<evidence type="ECO:0000259" key="10">
    <source>
        <dbReference type="Pfam" id="PF00696"/>
    </source>
</evidence>
<comment type="similarity">
    <text evidence="2">Belongs to the UMP kinase family.</text>
</comment>
<keyword evidence="5" id="KW-0547">Nucleotide-binding</keyword>